<accession>A0ABQ5G9A3</accession>
<reference evidence="1" key="1">
    <citation type="journal article" date="2022" name="Int. J. Mol. Sci.">
        <title>Draft Genome of Tanacetum Coccineum: Genomic Comparison of Closely Related Tanacetum-Family Plants.</title>
        <authorList>
            <person name="Yamashiro T."/>
            <person name="Shiraishi A."/>
            <person name="Nakayama K."/>
            <person name="Satake H."/>
        </authorList>
    </citation>
    <scope>NUCLEOTIDE SEQUENCE</scope>
</reference>
<comment type="caution">
    <text evidence="1">The sequence shown here is derived from an EMBL/GenBank/DDBJ whole genome shotgun (WGS) entry which is preliminary data.</text>
</comment>
<gene>
    <name evidence="1" type="ORF">Tco_1030878</name>
</gene>
<reference evidence="1" key="2">
    <citation type="submission" date="2022-01" db="EMBL/GenBank/DDBJ databases">
        <authorList>
            <person name="Yamashiro T."/>
            <person name="Shiraishi A."/>
            <person name="Satake H."/>
            <person name="Nakayama K."/>
        </authorList>
    </citation>
    <scope>NUCLEOTIDE SEQUENCE</scope>
</reference>
<dbReference type="Proteomes" id="UP001151760">
    <property type="component" value="Unassembled WGS sequence"/>
</dbReference>
<keyword evidence="2" id="KW-1185">Reference proteome</keyword>
<evidence type="ECO:0000313" key="1">
    <source>
        <dbReference type="EMBL" id="GJT71592.1"/>
    </source>
</evidence>
<dbReference type="EMBL" id="BQNB010018180">
    <property type="protein sequence ID" value="GJT71592.1"/>
    <property type="molecule type" value="Genomic_DNA"/>
</dbReference>
<name>A0ABQ5G9A3_9ASTR</name>
<sequence>MIQRAPSTTTVVKVGEEKEEVSVIVPRINASDIIAELGEDKEKEILGNIPLANWPHAIAAEVSPPLMPYYVCSLAG</sequence>
<proteinExistence type="predicted"/>
<evidence type="ECO:0000313" key="2">
    <source>
        <dbReference type="Proteomes" id="UP001151760"/>
    </source>
</evidence>
<protein>
    <submittedName>
        <fullName evidence="1">Uncharacterized protein</fullName>
    </submittedName>
</protein>
<organism evidence="1 2">
    <name type="scientific">Tanacetum coccineum</name>
    <dbReference type="NCBI Taxonomy" id="301880"/>
    <lineage>
        <taxon>Eukaryota</taxon>
        <taxon>Viridiplantae</taxon>
        <taxon>Streptophyta</taxon>
        <taxon>Embryophyta</taxon>
        <taxon>Tracheophyta</taxon>
        <taxon>Spermatophyta</taxon>
        <taxon>Magnoliopsida</taxon>
        <taxon>eudicotyledons</taxon>
        <taxon>Gunneridae</taxon>
        <taxon>Pentapetalae</taxon>
        <taxon>asterids</taxon>
        <taxon>campanulids</taxon>
        <taxon>Asterales</taxon>
        <taxon>Asteraceae</taxon>
        <taxon>Asteroideae</taxon>
        <taxon>Anthemideae</taxon>
        <taxon>Anthemidinae</taxon>
        <taxon>Tanacetum</taxon>
    </lineage>
</organism>